<evidence type="ECO:0008006" key="2">
    <source>
        <dbReference type="Google" id="ProtNLM"/>
    </source>
</evidence>
<dbReference type="EMBL" id="CP157940">
    <property type="protein sequence ID" value="XBS56117.1"/>
    <property type="molecule type" value="Genomic_DNA"/>
</dbReference>
<evidence type="ECO:0000313" key="1">
    <source>
        <dbReference type="EMBL" id="XBS56117.1"/>
    </source>
</evidence>
<protein>
    <recommendedName>
        <fullName evidence="2">Transcriptional regulator</fullName>
    </recommendedName>
</protein>
<dbReference type="RefSeq" id="WP_349948745.1">
    <property type="nucleotide sequence ID" value="NZ_CP157940.1"/>
</dbReference>
<name>A0AAU7PV99_9FIRM</name>
<reference evidence="1" key="1">
    <citation type="submission" date="2024-06" db="EMBL/GenBank/DDBJ databases">
        <title>Lacrimispora cavernae sp. nov., a novel anaerobe isolated from bat guano pile inside a cave.</title>
        <authorList>
            <person name="Miller S.L."/>
            <person name="Lu N."/>
            <person name="King J."/>
            <person name="Sankaranarayanan K."/>
            <person name="Lawson P.A."/>
        </authorList>
    </citation>
    <scope>NUCLEOTIDE SEQUENCE</scope>
    <source>
        <strain evidence="1">BS-2</strain>
    </source>
</reference>
<dbReference type="AlphaFoldDB" id="A0AAU7PV99"/>
<sequence>MKTGKLLEELIEIAQSPKTDFAISMNMTPSGLSKILKGRRLPFLPKFCMAQAVI</sequence>
<gene>
    <name evidence="1" type="ORF">ABFV83_10120</name>
</gene>
<organism evidence="1">
    <name type="scientific">Lacrimispora sp. BS-2</name>
    <dbReference type="NCBI Taxonomy" id="3151850"/>
    <lineage>
        <taxon>Bacteria</taxon>
        <taxon>Bacillati</taxon>
        <taxon>Bacillota</taxon>
        <taxon>Clostridia</taxon>
        <taxon>Lachnospirales</taxon>
        <taxon>Lachnospiraceae</taxon>
        <taxon>Lacrimispora</taxon>
    </lineage>
</organism>
<accession>A0AAU7PV99</accession>
<proteinExistence type="predicted"/>